<reference evidence="1" key="1">
    <citation type="submission" date="2018-03" db="EMBL/GenBank/DDBJ databases">
        <title>Genomic characterization of a polymicrobial infection associated with a disease outbreak in Pacific white shrimp (Litopenaeus vannamei).</title>
        <authorList>
            <person name="Turner J.W."/>
            <person name="Bachand P.T."/>
            <person name="Tallman J."/>
            <person name="Elledge N.C."/>
            <person name="Pinnell L.J."/>
            <person name="Laughlin R.C."/>
            <person name="Zimba P.V."/>
        </authorList>
    </citation>
    <scope>NUCLEOTIDE SEQUENCE</scope>
    <source>
        <strain evidence="1">Hep-2b-22</strain>
    </source>
</reference>
<comment type="caution">
    <text evidence="1">The sequence shown here is derived from an EMBL/GenBank/DDBJ whole genome shotgun (WGS) entry which is preliminary data.</text>
</comment>
<evidence type="ECO:0000313" key="2">
    <source>
        <dbReference type="Proteomes" id="UP000718715"/>
    </source>
</evidence>
<evidence type="ECO:0000313" key="1">
    <source>
        <dbReference type="EMBL" id="TMX78551.1"/>
    </source>
</evidence>
<keyword evidence="2" id="KW-1185">Reference proteome</keyword>
<protein>
    <submittedName>
        <fullName evidence="1">Uncharacterized protein</fullName>
    </submittedName>
</protein>
<dbReference type="EMBL" id="PZOJ01000002">
    <property type="protein sequence ID" value="TMX78551.1"/>
    <property type="molecule type" value="Genomic_DNA"/>
</dbReference>
<gene>
    <name evidence="1" type="ORF">DA092_01795</name>
</gene>
<organism evidence="1 2">
    <name type="scientific">Photobacterium damselae</name>
    <dbReference type="NCBI Taxonomy" id="38293"/>
    <lineage>
        <taxon>Bacteria</taxon>
        <taxon>Pseudomonadati</taxon>
        <taxon>Pseudomonadota</taxon>
        <taxon>Gammaproteobacteria</taxon>
        <taxon>Vibrionales</taxon>
        <taxon>Vibrionaceae</taxon>
        <taxon>Photobacterium</taxon>
    </lineage>
</organism>
<name>A0ACD3T1M6_PHODM</name>
<proteinExistence type="predicted"/>
<dbReference type="Proteomes" id="UP000718715">
    <property type="component" value="Unassembled WGS sequence"/>
</dbReference>
<accession>A0ACD3T1M6</accession>
<sequence>MKTRKTPTDLELLNYIYNYYYESYAKWGKEEDKERQSKIYVPIDCQLIAKHFDIDRDVVFGRLYYHLEKKYGYKQDDGSNVHFFAFKVGNENKCIHFPYLASVLADLRMEHKRFKWTVFLSSMAIILSAISIGITVYKEIVIHQEEAYRTIITDTKSIKNSIKN</sequence>